<organism evidence="3 4">
    <name type="scientific">Rozella allomycis (strain CSF55)</name>
    <dbReference type="NCBI Taxonomy" id="988480"/>
    <lineage>
        <taxon>Eukaryota</taxon>
        <taxon>Fungi</taxon>
        <taxon>Fungi incertae sedis</taxon>
        <taxon>Cryptomycota</taxon>
        <taxon>Cryptomycota incertae sedis</taxon>
        <taxon>Rozella</taxon>
    </lineage>
</organism>
<name>A0A4P9YCT6_ROZAC</name>
<evidence type="ECO:0000256" key="1">
    <source>
        <dbReference type="SAM" id="MobiDB-lite"/>
    </source>
</evidence>
<feature type="transmembrane region" description="Helical" evidence="2">
    <location>
        <begin position="287"/>
        <end position="307"/>
    </location>
</feature>
<feature type="compositionally biased region" description="Basic and acidic residues" evidence="1">
    <location>
        <begin position="16"/>
        <end position="31"/>
    </location>
</feature>
<keyword evidence="2" id="KW-0472">Membrane</keyword>
<keyword evidence="2" id="KW-1133">Transmembrane helix</keyword>
<reference evidence="4" key="1">
    <citation type="journal article" date="2018" name="Nat. Microbiol.">
        <title>Leveraging single-cell genomics to expand the fungal tree of life.</title>
        <authorList>
            <person name="Ahrendt S.R."/>
            <person name="Quandt C.A."/>
            <person name="Ciobanu D."/>
            <person name="Clum A."/>
            <person name="Salamov A."/>
            <person name="Andreopoulos B."/>
            <person name="Cheng J.F."/>
            <person name="Woyke T."/>
            <person name="Pelin A."/>
            <person name="Henrissat B."/>
            <person name="Reynolds N.K."/>
            <person name="Benny G.L."/>
            <person name="Smith M.E."/>
            <person name="James T.Y."/>
            <person name="Grigoriev I.V."/>
        </authorList>
    </citation>
    <scope>NUCLEOTIDE SEQUENCE [LARGE SCALE GENOMIC DNA]</scope>
    <source>
        <strain evidence="4">CSF55</strain>
    </source>
</reference>
<dbReference type="Proteomes" id="UP000281549">
    <property type="component" value="Unassembled WGS sequence"/>
</dbReference>
<keyword evidence="2" id="KW-0812">Transmembrane</keyword>
<feature type="transmembrane region" description="Helical" evidence="2">
    <location>
        <begin position="215"/>
        <end position="232"/>
    </location>
</feature>
<feature type="transmembrane region" description="Helical" evidence="2">
    <location>
        <begin position="129"/>
        <end position="150"/>
    </location>
</feature>
<gene>
    <name evidence="3" type="ORF">ROZALSC1DRAFT_25321</name>
</gene>
<evidence type="ECO:0000256" key="2">
    <source>
        <dbReference type="SAM" id="Phobius"/>
    </source>
</evidence>
<sequence length="407" mass="47234">MEQENYLGAQSSKINEQIDKIVDDDEKSKKDKVWVEENEYSMIKVSRQENGLSMSPATPHSHSLSVDNIKLELEELKREQENYLGAPSSKINEQMDKIIDADQQSKKDKVWVEENKYSMIKVSRQVKDLIYYIYLIIYFLYLQLLKVSIVKKLDSIEKERLYNTNVLNSRTGNIDLPIYSAPGKLKDNGILIKAFEIQNADNTQPLKKSFNYKNLFLLLPLMFFLVVAYSFIEFSFSQYSALVSSFAENAYYFALKVALESKENILENLKLIESIHLSDFDISQIHYGRYLGPFASLYLVVQFVGLYRKIDYIEEDSFQSLLLNLKNHFFSNSENLSFDQNEKGCLMVTRLVPLYNVGVIPFTDIPSVQVTPFNNILITLSWILSLLQTKKNHINKVKMLFFHCESP</sequence>
<proteinExistence type="predicted"/>
<evidence type="ECO:0000313" key="3">
    <source>
        <dbReference type="EMBL" id="RKP16401.1"/>
    </source>
</evidence>
<evidence type="ECO:0000313" key="4">
    <source>
        <dbReference type="Proteomes" id="UP000281549"/>
    </source>
</evidence>
<accession>A0A4P9YCT6</accession>
<protein>
    <submittedName>
        <fullName evidence="3">Uncharacterized protein</fullName>
    </submittedName>
</protein>
<dbReference type="AlphaFoldDB" id="A0A4P9YCT6"/>
<dbReference type="EMBL" id="ML006588">
    <property type="protein sequence ID" value="RKP16401.1"/>
    <property type="molecule type" value="Genomic_DNA"/>
</dbReference>
<feature type="region of interest" description="Disordered" evidence="1">
    <location>
        <begin position="1"/>
        <end position="31"/>
    </location>
</feature>